<dbReference type="InterPro" id="IPR052035">
    <property type="entry name" value="ZnF_BED_domain_contain"/>
</dbReference>
<evidence type="ECO:0000256" key="1">
    <source>
        <dbReference type="ARBA" id="ARBA00004123"/>
    </source>
</evidence>
<keyword evidence="2" id="KW-0479">Metal-binding</keyword>
<accession>A0A2N0PDM6</accession>
<organism evidence="6 7">
    <name type="scientific">Rhizophagus irregularis</name>
    <dbReference type="NCBI Taxonomy" id="588596"/>
    <lineage>
        <taxon>Eukaryota</taxon>
        <taxon>Fungi</taxon>
        <taxon>Fungi incertae sedis</taxon>
        <taxon>Mucoromycota</taxon>
        <taxon>Glomeromycotina</taxon>
        <taxon>Glomeromycetes</taxon>
        <taxon>Glomerales</taxon>
        <taxon>Glomeraceae</taxon>
        <taxon>Rhizophagus</taxon>
    </lineage>
</organism>
<reference evidence="6 7" key="1">
    <citation type="submission" date="2016-04" db="EMBL/GenBank/DDBJ databases">
        <title>Genome analyses suggest a sexual origin of heterokaryosis in a supposedly ancient asexual fungus.</title>
        <authorList>
            <person name="Ropars J."/>
            <person name="Sedzielewska K."/>
            <person name="Noel J."/>
            <person name="Charron P."/>
            <person name="Farinelli L."/>
            <person name="Marton T."/>
            <person name="Kruger M."/>
            <person name="Pelin A."/>
            <person name="Brachmann A."/>
            <person name="Corradi N."/>
        </authorList>
    </citation>
    <scope>NUCLEOTIDE SEQUENCE [LARGE SCALE GENOMIC DNA]</scope>
    <source>
        <strain evidence="6 7">A5</strain>
    </source>
</reference>
<comment type="subcellular location">
    <subcellularLocation>
        <location evidence="1">Nucleus</location>
    </subcellularLocation>
</comment>
<dbReference type="AlphaFoldDB" id="A0A2N0PDM6"/>
<evidence type="ECO:0000313" key="6">
    <source>
        <dbReference type="EMBL" id="PKC04925.1"/>
    </source>
</evidence>
<reference evidence="6 7" key="2">
    <citation type="submission" date="2017-09" db="EMBL/GenBank/DDBJ databases">
        <title>Extensive intraspecific genome diversity in a model arbuscular mycorrhizal fungus.</title>
        <authorList>
            <person name="Chen E.C."/>
            <person name="Morin E."/>
            <person name="Beaudet D."/>
            <person name="Noel J."/>
            <person name="Ndikumana S."/>
            <person name="Charron P."/>
            <person name="St-Onge C."/>
            <person name="Giorgi J."/>
            <person name="Grigoriev I.V."/>
            <person name="Roux C."/>
            <person name="Martin F.M."/>
            <person name="Corradi N."/>
        </authorList>
    </citation>
    <scope>NUCLEOTIDE SEQUENCE [LARGE SCALE GENOMIC DNA]</scope>
    <source>
        <strain evidence="6 7">A5</strain>
    </source>
</reference>
<comment type="caution">
    <text evidence="6">The sequence shown here is derived from an EMBL/GenBank/DDBJ whole genome shotgun (WGS) entry which is preliminary data.</text>
</comment>
<dbReference type="SUPFAM" id="SSF53098">
    <property type="entry name" value="Ribonuclease H-like"/>
    <property type="match status" value="1"/>
</dbReference>
<sequence length="362" mass="42548">MIKLIRLLKNEFSNVERISCAMHTLQLVIGKTLTCDANIQIFILRVKRSIFFFNSPKQLKHLIFSQEQLNYTKIYKTVKDVQTRWNSSFYSWKRLLLLKNALVYLPNKLKADQIKENTKDGNRLERIMLSEKKWRFMEELIIILKEFEEIIRILGGSNYITLSLLYPLVSKLKCFIGDIIEKYQNNKNNNNSQNLDKILSNDEIQGDILEEFKEIPDSESANTIEINENGSKKNLYISNPIEIKEPVLLFLNGLSKSLEKYWSVSSDVGLLTTLLDLHSKKLIYFGQTEKQRATTLLTERYEIYNLQKKTFIRKDEKNDENEDIMFDLNKSLMDSIFGKEENKDDGDENEVKEYLKLKPEII</sequence>
<evidence type="ECO:0000256" key="3">
    <source>
        <dbReference type="ARBA" id="ARBA00022771"/>
    </source>
</evidence>
<dbReference type="GO" id="GO:0008270">
    <property type="term" value="F:zinc ion binding"/>
    <property type="evidence" value="ECO:0007669"/>
    <property type="project" value="UniProtKB-KW"/>
</dbReference>
<dbReference type="EMBL" id="LLXJ01000937">
    <property type="protein sequence ID" value="PKC04925.1"/>
    <property type="molecule type" value="Genomic_DNA"/>
</dbReference>
<evidence type="ECO:0000313" key="7">
    <source>
        <dbReference type="Proteomes" id="UP000232722"/>
    </source>
</evidence>
<evidence type="ECO:0000256" key="2">
    <source>
        <dbReference type="ARBA" id="ARBA00022723"/>
    </source>
</evidence>
<dbReference type="VEuPathDB" id="FungiDB:RhiirFUN_012897"/>
<keyword evidence="4" id="KW-0862">Zinc</keyword>
<keyword evidence="3" id="KW-0863">Zinc-finger</keyword>
<dbReference type="Proteomes" id="UP000232722">
    <property type="component" value="Unassembled WGS sequence"/>
</dbReference>
<evidence type="ECO:0000256" key="4">
    <source>
        <dbReference type="ARBA" id="ARBA00022833"/>
    </source>
</evidence>
<name>A0A2N0PDM6_9GLOM</name>
<dbReference type="GO" id="GO:0005634">
    <property type="term" value="C:nucleus"/>
    <property type="evidence" value="ECO:0007669"/>
    <property type="project" value="UniProtKB-SubCell"/>
</dbReference>
<evidence type="ECO:0000256" key="5">
    <source>
        <dbReference type="ARBA" id="ARBA00023242"/>
    </source>
</evidence>
<proteinExistence type="predicted"/>
<protein>
    <submittedName>
        <fullName evidence="6">Uncharacterized protein</fullName>
    </submittedName>
</protein>
<dbReference type="PANTHER" id="PTHR46481">
    <property type="entry name" value="ZINC FINGER BED DOMAIN-CONTAINING PROTEIN 4"/>
    <property type="match status" value="1"/>
</dbReference>
<dbReference type="VEuPathDB" id="FungiDB:FUN_011608"/>
<dbReference type="VEuPathDB" id="FungiDB:RhiirA1_466141"/>
<dbReference type="InterPro" id="IPR012337">
    <property type="entry name" value="RNaseH-like_sf"/>
</dbReference>
<keyword evidence="5" id="KW-0539">Nucleus</keyword>
<gene>
    <name evidence="6" type="ORF">RhiirA5_379018</name>
</gene>
<dbReference type="PANTHER" id="PTHR46481:SF10">
    <property type="entry name" value="ZINC FINGER BED DOMAIN-CONTAINING PROTEIN 39"/>
    <property type="match status" value="1"/>
</dbReference>